<keyword evidence="2" id="KW-1185">Reference proteome</keyword>
<dbReference type="PANTHER" id="PTHR31424">
    <property type="entry name" value="PROTEIN CBG23806"/>
    <property type="match status" value="1"/>
</dbReference>
<dbReference type="AlphaFoldDB" id="A0A7D9DII9"/>
<evidence type="ECO:0000313" key="1">
    <source>
        <dbReference type="EMBL" id="CAB3985615.1"/>
    </source>
</evidence>
<dbReference type="EMBL" id="CACRXK020000891">
    <property type="protein sequence ID" value="CAB3985615.1"/>
    <property type="molecule type" value="Genomic_DNA"/>
</dbReference>
<dbReference type="Proteomes" id="UP001152795">
    <property type="component" value="Unassembled WGS sequence"/>
</dbReference>
<proteinExistence type="predicted"/>
<reference evidence="1" key="1">
    <citation type="submission" date="2020-04" db="EMBL/GenBank/DDBJ databases">
        <authorList>
            <person name="Alioto T."/>
            <person name="Alioto T."/>
            <person name="Gomez Garrido J."/>
        </authorList>
    </citation>
    <scope>NUCLEOTIDE SEQUENCE</scope>
    <source>
        <strain evidence="1">A484AB</strain>
    </source>
</reference>
<organism evidence="1 2">
    <name type="scientific">Paramuricea clavata</name>
    <name type="common">Red gorgonian</name>
    <name type="synonym">Violescent sea-whip</name>
    <dbReference type="NCBI Taxonomy" id="317549"/>
    <lineage>
        <taxon>Eukaryota</taxon>
        <taxon>Metazoa</taxon>
        <taxon>Cnidaria</taxon>
        <taxon>Anthozoa</taxon>
        <taxon>Octocorallia</taxon>
        <taxon>Malacalcyonacea</taxon>
        <taxon>Plexauridae</taxon>
        <taxon>Paramuricea</taxon>
    </lineage>
</organism>
<dbReference type="OrthoDB" id="5988461at2759"/>
<gene>
    <name evidence="1" type="ORF">PACLA_8A087384</name>
</gene>
<sequence>MSDIPPHHSIFKWKLCIEEPSLAYAAKNNAMKALFAVGIPYPLLKLWQEYIVNQKEKQNLATAENDNPCPSQCCLDYVDLFELSIPGDVFGITKDRIIRNEVNTSLEKFAEMVKGGRKRKELDSKVRRFQIFEEMVISVKELQRENENICDDLEKAKIALWFMESFGLELTELKAVEQQTGIVHCLSIDDTNPTDNRKGFDSLSSQDQKTIEQVLFLLDKFCIGDSFYHELTMIIDGLPKSYLVKQTTPGNADGAQISFTDMLKAHVEEFVKLHDEVDWSKGKIQIKLSGDGARMTRNSSFILLSFSLFQSQDDVMSASENHTFAIVKGSESYKTLKDSFGLIFQQINNLIQVRAITINNSKLNLEFFLEGDYKFLLLMLGMKSATSNFAKSTKNSDGLWTKTYSIIALAPSNARYNKLLTWQKRMATIRLCGVSFDIWEKKTEDGKASGQYDFTSLLGADKKNLLAELPDKLADCLMPGSGLFGDKEPWCPTLINDGYVEAVKGEIEDEQINRCDEIIIISNYPTKNDEHMVSNGSK</sequence>
<dbReference type="PANTHER" id="PTHR31424:SF3">
    <property type="entry name" value="RING-TYPE DOMAIN-CONTAINING PROTEIN"/>
    <property type="match status" value="1"/>
</dbReference>
<comment type="caution">
    <text evidence="1">The sequence shown here is derived from an EMBL/GenBank/DDBJ whole genome shotgun (WGS) entry which is preliminary data.</text>
</comment>
<accession>A0A7D9DII9</accession>
<protein>
    <submittedName>
        <fullName evidence="1">Uncharacterized protein</fullName>
    </submittedName>
</protein>
<name>A0A7D9DII9_PARCT</name>
<evidence type="ECO:0000313" key="2">
    <source>
        <dbReference type="Proteomes" id="UP001152795"/>
    </source>
</evidence>